<feature type="region of interest" description="Disordered" evidence="1">
    <location>
        <begin position="188"/>
        <end position="208"/>
    </location>
</feature>
<gene>
    <name evidence="2" type="ORF">KDK67_00965</name>
</gene>
<protein>
    <submittedName>
        <fullName evidence="2">PGF-pre-PGF domain-containing protein</fullName>
    </submittedName>
</protein>
<dbReference type="EMBL" id="JAGSOI010000002">
    <property type="protein sequence ID" value="MCM1985596.1"/>
    <property type="molecule type" value="Genomic_DNA"/>
</dbReference>
<feature type="compositionally biased region" description="Low complexity" evidence="1">
    <location>
        <begin position="188"/>
        <end position="203"/>
    </location>
</feature>
<comment type="caution">
    <text evidence="2">The sequence shown here is derived from an EMBL/GenBank/DDBJ whole genome shotgun (WGS) entry which is preliminary data.</text>
</comment>
<dbReference type="Proteomes" id="UP001056766">
    <property type="component" value="Unassembled WGS sequence"/>
</dbReference>
<feature type="compositionally biased region" description="Acidic residues" evidence="1">
    <location>
        <begin position="385"/>
        <end position="398"/>
    </location>
</feature>
<keyword evidence="3" id="KW-1185">Reference proteome</keyword>
<feature type="region of interest" description="Disordered" evidence="1">
    <location>
        <begin position="380"/>
        <end position="404"/>
    </location>
</feature>
<name>A0A9E4ZB73_9EURY</name>
<evidence type="ECO:0000256" key="1">
    <source>
        <dbReference type="SAM" id="MobiDB-lite"/>
    </source>
</evidence>
<evidence type="ECO:0000313" key="2">
    <source>
        <dbReference type="EMBL" id="MCM1985596.1"/>
    </source>
</evidence>
<dbReference type="AlphaFoldDB" id="A0A9E4ZB73"/>
<reference evidence="2" key="1">
    <citation type="journal article" date="2021" name="mSystems">
        <title>Bacteria and Archaea Synergistically Convert Glycine Betaine to Biogenic Methane in the Formosa Cold Seep of the South China Sea.</title>
        <authorList>
            <person name="Li L."/>
            <person name="Zhang W."/>
            <person name="Zhang S."/>
            <person name="Song L."/>
            <person name="Sun Q."/>
            <person name="Zhang H."/>
            <person name="Xiang H."/>
            <person name="Dong X."/>
        </authorList>
    </citation>
    <scope>NUCLEOTIDE SEQUENCE</scope>
    <source>
        <strain evidence="2">LLY</strain>
    </source>
</reference>
<organism evidence="2 3">
    <name type="scientific">Methanococcoides seepicolus</name>
    <dbReference type="NCBI Taxonomy" id="2828780"/>
    <lineage>
        <taxon>Archaea</taxon>
        <taxon>Methanobacteriati</taxon>
        <taxon>Methanobacteriota</taxon>
        <taxon>Stenosarchaea group</taxon>
        <taxon>Methanomicrobia</taxon>
        <taxon>Methanosarcinales</taxon>
        <taxon>Methanosarcinaceae</taxon>
        <taxon>Methanococcoides</taxon>
    </lineage>
</organism>
<evidence type="ECO:0000313" key="3">
    <source>
        <dbReference type="Proteomes" id="UP001056766"/>
    </source>
</evidence>
<dbReference type="InterPro" id="IPR026453">
    <property type="entry name" value="PGF_pre_PGF"/>
</dbReference>
<proteinExistence type="predicted"/>
<sequence length="427" mass="45463">MVVGIFVVNIFVVGDIIKTLNVDSRFIGNVSKIFDFNRRSFSIIGLALLLLLLVSTGAASAEEPNVCRELPVSANPGDTITVILNITLDGADKTVIEDNAPTGWVVSNPSDDGFIVNPVNPEKVSWINTNAAPGVAQLTYDVTIPGDAALGTYTFEGVFDLAIAAPGVQPIDCETEMDVEDATSTIIEETKTSSSGGSSSSGSSAGGSGASGEAFENIAFKDVKAKNIIGGAVISYTFDEEQNAIDYIKFSALKNYGEVSTTIEVLKDKSAMVDESAPGLVYSNLNIWVGKVGFATEDNIAHPAIGFSVPKAWLTENEINEDAIALYRHSEGKWNNLNTIKIGEDDSYIHFEAETPGFSPFAISANTEEDDTSIIKDVDPKYAESDAEAETPIDDEPVTEPKSTPGISGVLSLMLLGCAYVFNKRKN</sequence>
<reference evidence="2" key="2">
    <citation type="submission" date="2021-04" db="EMBL/GenBank/DDBJ databases">
        <authorList>
            <person name="Dong X."/>
        </authorList>
    </citation>
    <scope>NUCLEOTIDE SEQUENCE</scope>
    <source>
        <strain evidence="2">LLY</strain>
    </source>
</reference>
<accession>A0A9E4ZB73</accession>
<dbReference type="RefSeq" id="WP_250866976.1">
    <property type="nucleotide sequence ID" value="NZ_JAGSOI010000002.1"/>
</dbReference>
<dbReference type="NCBIfam" id="TIGR04213">
    <property type="entry name" value="PGF_pre_PGF"/>
    <property type="match status" value="1"/>
</dbReference>